<feature type="coiled-coil region" evidence="1">
    <location>
        <begin position="16"/>
        <end position="47"/>
    </location>
</feature>
<name>A0A815MJ53_9BILA</name>
<comment type="caution">
    <text evidence="2">The sequence shown here is derived from an EMBL/GenBank/DDBJ whole genome shotgun (WGS) entry which is preliminary data.</text>
</comment>
<accession>A0A815MJ53</accession>
<organism evidence="2 4">
    <name type="scientific">Adineta steineri</name>
    <dbReference type="NCBI Taxonomy" id="433720"/>
    <lineage>
        <taxon>Eukaryota</taxon>
        <taxon>Metazoa</taxon>
        <taxon>Spiralia</taxon>
        <taxon>Gnathifera</taxon>
        <taxon>Rotifera</taxon>
        <taxon>Eurotatoria</taxon>
        <taxon>Bdelloidea</taxon>
        <taxon>Adinetida</taxon>
        <taxon>Adinetidae</taxon>
        <taxon>Adineta</taxon>
    </lineage>
</organism>
<keyword evidence="1" id="KW-0175">Coiled coil</keyword>
<evidence type="ECO:0000313" key="2">
    <source>
        <dbReference type="EMBL" id="CAF1423974.1"/>
    </source>
</evidence>
<dbReference type="Proteomes" id="UP000663868">
    <property type="component" value="Unassembled WGS sequence"/>
</dbReference>
<dbReference type="Proteomes" id="UP000663860">
    <property type="component" value="Unassembled WGS sequence"/>
</dbReference>
<gene>
    <name evidence="2" type="ORF">IZO911_LOCUS40847</name>
    <name evidence="3" type="ORF">KXQ929_LOCUS35850</name>
</gene>
<evidence type="ECO:0000313" key="4">
    <source>
        <dbReference type="Proteomes" id="UP000663860"/>
    </source>
</evidence>
<reference evidence="2" key="1">
    <citation type="submission" date="2021-02" db="EMBL/GenBank/DDBJ databases">
        <authorList>
            <person name="Nowell W R."/>
        </authorList>
    </citation>
    <scope>NUCLEOTIDE SEQUENCE</scope>
</reference>
<dbReference type="EMBL" id="CAJOBB010005336">
    <property type="protein sequence ID" value="CAF4124831.1"/>
    <property type="molecule type" value="Genomic_DNA"/>
</dbReference>
<evidence type="ECO:0000313" key="3">
    <source>
        <dbReference type="EMBL" id="CAF4124831.1"/>
    </source>
</evidence>
<proteinExistence type="predicted"/>
<dbReference type="AlphaFoldDB" id="A0A815MJ53"/>
<dbReference type="EMBL" id="CAJNOE010001447">
    <property type="protein sequence ID" value="CAF1423974.1"/>
    <property type="molecule type" value="Genomic_DNA"/>
</dbReference>
<evidence type="ECO:0000256" key="1">
    <source>
        <dbReference type="SAM" id="Coils"/>
    </source>
</evidence>
<sequence length="190" mass="21979">MAQQNENPTIDLTHSIRALKQEIDIASDKVQRDHDEALEKVNEWRQNQIEIIEQLYMGQCHDVEEHLSLLKSLDQDVRHRLATEIDQPLADLNVTNETMINLQQKVDSIFRDVSQLRWNVLTKDRKIAIAKIPVSQPEKHSGFSSVFEQAAVDHDQQETTWVGGWAEEAKKYRIIPRSVQDRTNSKGMVD</sequence>
<protein>
    <submittedName>
        <fullName evidence="2">Uncharacterized protein</fullName>
    </submittedName>
</protein>